<comment type="similarity">
    <text evidence="1 2">Belongs to the UPF0102 family.</text>
</comment>
<name>A0A9D3A0J6_9ACTN</name>
<dbReference type="PANTHER" id="PTHR34039:SF1">
    <property type="entry name" value="UPF0102 PROTEIN YRAN"/>
    <property type="match status" value="1"/>
</dbReference>
<dbReference type="HAMAP" id="MF_00048">
    <property type="entry name" value="UPF0102"/>
    <property type="match status" value="1"/>
</dbReference>
<dbReference type="SUPFAM" id="SSF52980">
    <property type="entry name" value="Restriction endonuclease-like"/>
    <property type="match status" value="1"/>
</dbReference>
<accession>A0A9D3A0J6</accession>
<dbReference type="Gene3D" id="3.40.1350.10">
    <property type="match status" value="1"/>
</dbReference>
<proteinExistence type="inferred from homology"/>
<dbReference type="GO" id="GO:0003676">
    <property type="term" value="F:nucleic acid binding"/>
    <property type="evidence" value="ECO:0007669"/>
    <property type="project" value="InterPro"/>
</dbReference>
<protein>
    <recommendedName>
        <fullName evidence="2">UPF0102 protein K8U77_00540</fullName>
    </recommendedName>
</protein>
<dbReference type="InterPro" id="IPR003509">
    <property type="entry name" value="UPF0102_YraN-like"/>
</dbReference>
<dbReference type="EMBL" id="DYWI01000009">
    <property type="protein sequence ID" value="HJF64593.1"/>
    <property type="molecule type" value="Genomic_DNA"/>
</dbReference>
<dbReference type="PANTHER" id="PTHR34039">
    <property type="entry name" value="UPF0102 PROTEIN YRAN"/>
    <property type="match status" value="1"/>
</dbReference>
<evidence type="ECO:0000313" key="3">
    <source>
        <dbReference type="EMBL" id="HJF64593.1"/>
    </source>
</evidence>
<dbReference type="Proteomes" id="UP000786989">
    <property type="component" value="Unassembled WGS sequence"/>
</dbReference>
<organism evidence="3 4">
    <name type="scientific">Slackia equolifaciens</name>
    <dbReference type="NCBI Taxonomy" id="498718"/>
    <lineage>
        <taxon>Bacteria</taxon>
        <taxon>Bacillati</taxon>
        <taxon>Actinomycetota</taxon>
        <taxon>Coriobacteriia</taxon>
        <taxon>Eggerthellales</taxon>
        <taxon>Eggerthellaceae</taxon>
        <taxon>Slackia</taxon>
    </lineage>
</organism>
<evidence type="ECO:0000256" key="2">
    <source>
        <dbReference type="HAMAP-Rule" id="MF_00048"/>
    </source>
</evidence>
<evidence type="ECO:0000313" key="4">
    <source>
        <dbReference type="Proteomes" id="UP000786989"/>
    </source>
</evidence>
<dbReference type="InterPro" id="IPR011335">
    <property type="entry name" value="Restrct_endonuc-II-like"/>
</dbReference>
<dbReference type="AlphaFoldDB" id="A0A9D3A0J6"/>
<dbReference type="InterPro" id="IPR011856">
    <property type="entry name" value="tRNA_endonuc-like_dom_sf"/>
</dbReference>
<evidence type="ECO:0000256" key="1">
    <source>
        <dbReference type="ARBA" id="ARBA00006738"/>
    </source>
</evidence>
<comment type="caution">
    <text evidence="3">The sequence shown here is derived from an EMBL/GenBank/DDBJ whole genome shotgun (WGS) entry which is preliminary data.</text>
</comment>
<dbReference type="NCBIfam" id="NF009154">
    <property type="entry name" value="PRK12497.3-3"/>
    <property type="match status" value="1"/>
</dbReference>
<dbReference type="CDD" id="cd20736">
    <property type="entry name" value="PoNe_Nuclease"/>
    <property type="match status" value="1"/>
</dbReference>
<sequence length="229" mass="24938">MQANTGPICHAACEGRPSQVSAVEVTVRCERQRGSVCCGELDVCDLDECGIDEEECVLPDGPFILGGCEGEFIGMCDVGEFLGFDPFACEEDEQDAQSDGEDYDDPRALSPKQLGRRGEEAACALLRRKGYVILERNWTCPAGEADIIALDDGCIVFVEVKTRAGIERGLPEEAVTAQKRARYERIAGFFLSQYDGPGARVRFDVIGVLALPRRRALARHLVNAFATGD</sequence>
<dbReference type="Pfam" id="PF02021">
    <property type="entry name" value="UPF0102"/>
    <property type="match status" value="1"/>
</dbReference>
<reference evidence="3" key="2">
    <citation type="submission" date="2021-09" db="EMBL/GenBank/DDBJ databases">
        <authorList>
            <person name="Gilroy R."/>
        </authorList>
    </citation>
    <scope>NUCLEOTIDE SEQUENCE</scope>
    <source>
        <strain evidence="3">ChiGjej6B6-11269</strain>
    </source>
</reference>
<gene>
    <name evidence="3" type="ORF">K8U77_00540</name>
</gene>
<reference evidence="3" key="1">
    <citation type="journal article" date="2021" name="PeerJ">
        <title>Extensive microbial diversity within the chicken gut microbiome revealed by metagenomics and culture.</title>
        <authorList>
            <person name="Gilroy R."/>
            <person name="Ravi A."/>
            <person name="Getino M."/>
            <person name="Pursley I."/>
            <person name="Horton D.L."/>
            <person name="Alikhan N.F."/>
            <person name="Baker D."/>
            <person name="Gharbi K."/>
            <person name="Hall N."/>
            <person name="Watson M."/>
            <person name="Adriaenssens E.M."/>
            <person name="Foster-Nyarko E."/>
            <person name="Jarju S."/>
            <person name="Secka A."/>
            <person name="Antonio M."/>
            <person name="Oren A."/>
            <person name="Chaudhuri R.R."/>
            <person name="La Ragione R."/>
            <person name="Hildebrand F."/>
            <person name="Pallen M.J."/>
        </authorList>
    </citation>
    <scope>NUCLEOTIDE SEQUENCE</scope>
    <source>
        <strain evidence="3">ChiGjej6B6-11269</strain>
    </source>
</reference>